<gene>
    <name evidence="7" type="ORF">ANANG_G00260810</name>
</gene>
<dbReference type="Proteomes" id="UP001044222">
    <property type="component" value="Chromosome 15"/>
</dbReference>
<feature type="domain" description="Shisa N-terminal" evidence="6">
    <location>
        <begin position="6"/>
        <end position="50"/>
    </location>
</feature>
<dbReference type="AlphaFoldDB" id="A0A9D3LSJ6"/>
<dbReference type="InterPro" id="IPR053891">
    <property type="entry name" value="Shisa_N"/>
</dbReference>
<evidence type="ECO:0000256" key="3">
    <source>
        <dbReference type="ARBA" id="ARBA00022989"/>
    </source>
</evidence>
<dbReference type="PANTHER" id="PTHR31395">
    <property type="entry name" value="SHISA"/>
    <property type="match status" value="1"/>
</dbReference>
<evidence type="ECO:0000256" key="5">
    <source>
        <dbReference type="SAM" id="Phobius"/>
    </source>
</evidence>
<evidence type="ECO:0000256" key="1">
    <source>
        <dbReference type="ARBA" id="ARBA00004370"/>
    </source>
</evidence>
<evidence type="ECO:0000259" key="6">
    <source>
        <dbReference type="Pfam" id="PF13908"/>
    </source>
</evidence>
<name>A0A9D3LSJ6_ANGAN</name>
<keyword evidence="4 5" id="KW-0472">Membrane</keyword>
<sequence length="137" mass="15498">MAEAHVCEGYYSDDIRFVERFTCPLDPDSPEHIFCCGFEDMKYCCSEPGNYFPYKHAYMWTLSIGALVGLAIAALVLLAFVVSVCVLCALFLHKKPQRRFDSGLKLHILDGSTEKGVLGPHNKTRRRAKSLHQRCLI</sequence>
<comment type="caution">
    <text evidence="7">The sequence shown here is derived from an EMBL/GenBank/DDBJ whole genome shotgun (WGS) entry which is preliminary data.</text>
</comment>
<evidence type="ECO:0000256" key="2">
    <source>
        <dbReference type="ARBA" id="ARBA00022692"/>
    </source>
</evidence>
<organism evidence="7 8">
    <name type="scientific">Anguilla anguilla</name>
    <name type="common">European freshwater eel</name>
    <name type="synonym">Muraena anguilla</name>
    <dbReference type="NCBI Taxonomy" id="7936"/>
    <lineage>
        <taxon>Eukaryota</taxon>
        <taxon>Metazoa</taxon>
        <taxon>Chordata</taxon>
        <taxon>Craniata</taxon>
        <taxon>Vertebrata</taxon>
        <taxon>Euteleostomi</taxon>
        <taxon>Actinopterygii</taxon>
        <taxon>Neopterygii</taxon>
        <taxon>Teleostei</taxon>
        <taxon>Anguilliformes</taxon>
        <taxon>Anguillidae</taxon>
        <taxon>Anguilla</taxon>
    </lineage>
</organism>
<evidence type="ECO:0000313" key="8">
    <source>
        <dbReference type="Proteomes" id="UP001044222"/>
    </source>
</evidence>
<accession>A0A9D3LSJ6</accession>
<evidence type="ECO:0000256" key="4">
    <source>
        <dbReference type="ARBA" id="ARBA00023136"/>
    </source>
</evidence>
<keyword evidence="3 5" id="KW-1133">Transmembrane helix</keyword>
<dbReference type="PANTHER" id="PTHR31395:SF2">
    <property type="entry name" value="PROTEIN SHISA-LIKE-2B"/>
    <property type="match status" value="1"/>
</dbReference>
<protein>
    <recommendedName>
        <fullName evidence="6">Shisa N-terminal domain-containing protein</fullName>
    </recommendedName>
</protein>
<dbReference type="GO" id="GO:0016020">
    <property type="term" value="C:membrane"/>
    <property type="evidence" value="ECO:0007669"/>
    <property type="project" value="UniProtKB-SubCell"/>
</dbReference>
<keyword evidence="2 5" id="KW-0812">Transmembrane</keyword>
<dbReference type="InterPro" id="IPR026910">
    <property type="entry name" value="Shisa"/>
</dbReference>
<keyword evidence="8" id="KW-1185">Reference proteome</keyword>
<reference evidence="7" key="1">
    <citation type="submission" date="2021-01" db="EMBL/GenBank/DDBJ databases">
        <title>A chromosome-scale assembly of European eel, Anguilla anguilla.</title>
        <authorList>
            <person name="Henkel C."/>
            <person name="Jong-Raadsen S.A."/>
            <person name="Dufour S."/>
            <person name="Weltzien F.-A."/>
            <person name="Palstra A.P."/>
            <person name="Pelster B."/>
            <person name="Spaink H.P."/>
            <person name="Van Den Thillart G.E."/>
            <person name="Jansen H."/>
            <person name="Zahm M."/>
            <person name="Klopp C."/>
            <person name="Cedric C."/>
            <person name="Louis A."/>
            <person name="Berthelot C."/>
            <person name="Parey E."/>
            <person name="Roest Crollius H."/>
            <person name="Montfort J."/>
            <person name="Robinson-Rechavi M."/>
            <person name="Bucao C."/>
            <person name="Bouchez O."/>
            <person name="Gislard M."/>
            <person name="Lluch J."/>
            <person name="Milhes M."/>
            <person name="Lampietro C."/>
            <person name="Lopez Roques C."/>
            <person name="Donnadieu C."/>
            <person name="Braasch I."/>
            <person name="Desvignes T."/>
            <person name="Postlethwait J."/>
            <person name="Bobe J."/>
            <person name="Guiguen Y."/>
            <person name="Dirks R."/>
        </authorList>
    </citation>
    <scope>NUCLEOTIDE SEQUENCE</scope>
    <source>
        <strain evidence="7">Tag_6206</strain>
        <tissue evidence="7">Liver</tissue>
    </source>
</reference>
<proteinExistence type="predicted"/>
<dbReference type="Pfam" id="PF13908">
    <property type="entry name" value="Shisa_N"/>
    <property type="match status" value="1"/>
</dbReference>
<evidence type="ECO:0000313" key="7">
    <source>
        <dbReference type="EMBL" id="KAG5834370.1"/>
    </source>
</evidence>
<feature type="transmembrane region" description="Helical" evidence="5">
    <location>
        <begin position="59"/>
        <end position="92"/>
    </location>
</feature>
<dbReference type="EMBL" id="JAFIRN010000015">
    <property type="protein sequence ID" value="KAG5834370.1"/>
    <property type="molecule type" value="Genomic_DNA"/>
</dbReference>
<comment type="subcellular location">
    <subcellularLocation>
        <location evidence="1">Membrane</location>
    </subcellularLocation>
</comment>